<organism evidence="1">
    <name type="scientific">marine sediment metagenome</name>
    <dbReference type="NCBI Taxonomy" id="412755"/>
    <lineage>
        <taxon>unclassified sequences</taxon>
        <taxon>metagenomes</taxon>
        <taxon>ecological metagenomes</taxon>
    </lineage>
</organism>
<protein>
    <submittedName>
        <fullName evidence="1">Uncharacterized protein</fullName>
    </submittedName>
</protein>
<name>X0VFM4_9ZZZZ</name>
<accession>X0VFM4</accession>
<comment type="caution">
    <text evidence="1">The sequence shown here is derived from an EMBL/GenBank/DDBJ whole genome shotgun (WGS) entry which is preliminary data.</text>
</comment>
<proteinExistence type="predicted"/>
<evidence type="ECO:0000313" key="1">
    <source>
        <dbReference type="EMBL" id="GAG17049.1"/>
    </source>
</evidence>
<reference evidence="1" key="1">
    <citation type="journal article" date="2014" name="Front. Microbiol.">
        <title>High frequency of phylogenetically diverse reductive dehalogenase-homologous genes in deep subseafloor sedimentary metagenomes.</title>
        <authorList>
            <person name="Kawai M."/>
            <person name="Futagami T."/>
            <person name="Toyoda A."/>
            <person name="Takaki Y."/>
            <person name="Nishi S."/>
            <person name="Hori S."/>
            <person name="Arai W."/>
            <person name="Tsubouchi T."/>
            <person name="Morono Y."/>
            <person name="Uchiyama I."/>
            <person name="Ito T."/>
            <person name="Fujiyama A."/>
            <person name="Inagaki F."/>
            <person name="Takami H."/>
        </authorList>
    </citation>
    <scope>NUCLEOTIDE SEQUENCE</scope>
    <source>
        <strain evidence="1">Expedition CK06-06</strain>
    </source>
</reference>
<dbReference type="EMBL" id="BARS01033976">
    <property type="protein sequence ID" value="GAG17049.1"/>
    <property type="molecule type" value="Genomic_DNA"/>
</dbReference>
<feature type="non-terminal residue" evidence="1">
    <location>
        <position position="1"/>
    </location>
</feature>
<dbReference type="AlphaFoldDB" id="X0VFM4"/>
<gene>
    <name evidence="1" type="ORF">S01H1_52559</name>
</gene>
<sequence>KEYRKKKRNKELKRTYHPKALRRFKRKINNYFKTVKDSVMDIMNLFIGQAKRITPVGSILTTQDKYVSKIKQEVTSSMGTSFEPLLEKYIGKHVVFKLIKGDKTLEYSGILKDYTAEFIEIMDVNYSIKEDQPARKADLVIPRKYGVIRHLGE</sequence>